<evidence type="ECO:0000313" key="2">
    <source>
        <dbReference type="EMBL" id="QAB18944.1"/>
    </source>
</evidence>
<name>A0ABX5QIN7_9MICO</name>
<proteinExistence type="predicted"/>
<organism evidence="2 3">
    <name type="scientific">Leucobacter muris</name>
    <dbReference type="NCBI Taxonomy" id="1935379"/>
    <lineage>
        <taxon>Bacteria</taxon>
        <taxon>Bacillati</taxon>
        <taxon>Actinomycetota</taxon>
        <taxon>Actinomycetes</taxon>
        <taxon>Micrococcales</taxon>
        <taxon>Microbacteriaceae</taxon>
        <taxon>Leucobacter</taxon>
    </lineage>
</organism>
<accession>A0ABX5QIN7</accession>
<feature type="domain" description="Serine aminopeptidase S33" evidence="1">
    <location>
        <begin position="60"/>
        <end position="300"/>
    </location>
</feature>
<evidence type="ECO:0000259" key="1">
    <source>
        <dbReference type="Pfam" id="PF12146"/>
    </source>
</evidence>
<keyword evidence="3" id="KW-1185">Reference proteome</keyword>
<dbReference type="Pfam" id="PF12146">
    <property type="entry name" value="Hydrolase_4"/>
    <property type="match status" value="1"/>
</dbReference>
<sequence length="319" mass="35151">MPYLWRRHRCHHTHPTPALAPLSRAHQNEGMTTEASGYTEFSYTDAHGIEIAAYEWAAEEPVGVVQIAHGVGEHAKRYDVFARALTGAGFTVYADDHRGHGETGRRQHEGDLSKLGRLGPGGLRAAEAAILQLTGIARELHPGLPVVMFAHSWGSLMAQRILNEHPRAWDALVLSGSAFRTFKHMESGDLNAKWKTEGANGFEWLSRDAETARTFIADELCFGADIAKLFGVADSLRLFGKPGPGIPSDLPILIVSGAEDPLTRGDGLRQLADAYRRRGVRDVTVKIYPDARHETLNETNRDEVYSDLITWVVDRAGND</sequence>
<dbReference type="InterPro" id="IPR051044">
    <property type="entry name" value="MAG_DAG_Lipase"/>
</dbReference>
<protein>
    <submittedName>
        <fullName evidence="2">Alpha/beta hydrolase</fullName>
    </submittedName>
</protein>
<dbReference type="SUPFAM" id="SSF53474">
    <property type="entry name" value="alpha/beta-Hydrolases"/>
    <property type="match status" value="1"/>
</dbReference>
<keyword evidence="2" id="KW-0378">Hydrolase</keyword>
<dbReference type="InterPro" id="IPR022742">
    <property type="entry name" value="Hydrolase_4"/>
</dbReference>
<dbReference type="GO" id="GO:0016787">
    <property type="term" value="F:hydrolase activity"/>
    <property type="evidence" value="ECO:0007669"/>
    <property type="project" value="UniProtKB-KW"/>
</dbReference>
<dbReference type="Proteomes" id="UP000285768">
    <property type="component" value="Chromosome"/>
</dbReference>
<gene>
    <name evidence="2" type="ORF">Leucomu_14395</name>
</gene>
<dbReference type="EMBL" id="CP035037">
    <property type="protein sequence ID" value="QAB18944.1"/>
    <property type="molecule type" value="Genomic_DNA"/>
</dbReference>
<dbReference type="Gene3D" id="3.40.50.1820">
    <property type="entry name" value="alpha/beta hydrolase"/>
    <property type="match status" value="1"/>
</dbReference>
<reference evidence="2 3" key="1">
    <citation type="submission" date="2019-01" db="EMBL/GenBank/DDBJ databases">
        <title>Leucobacter muris sp. nov. isolated from the nose of a laboratory mouse.</title>
        <authorList>
            <person name="Benga L."/>
            <person name="Sproeer C."/>
            <person name="Schumann P."/>
            <person name="Verbarg S."/>
            <person name="Bunk B."/>
            <person name="Engelhardt E."/>
            <person name="Benten P.M."/>
            <person name="Sager M."/>
        </authorList>
    </citation>
    <scope>NUCLEOTIDE SEQUENCE [LARGE SCALE GENOMIC DNA]</scope>
    <source>
        <strain evidence="2 3">DSM 101948</strain>
    </source>
</reference>
<dbReference type="InterPro" id="IPR029058">
    <property type="entry name" value="AB_hydrolase_fold"/>
</dbReference>
<evidence type="ECO:0000313" key="3">
    <source>
        <dbReference type="Proteomes" id="UP000285768"/>
    </source>
</evidence>
<dbReference type="PANTHER" id="PTHR11614">
    <property type="entry name" value="PHOSPHOLIPASE-RELATED"/>
    <property type="match status" value="1"/>
</dbReference>